<evidence type="ECO:0000313" key="3">
    <source>
        <dbReference type="Proteomes" id="UP001285908"/>
    </source>
</evidence>
<feature type="compositionally biased region" description="Basic and acidic residues" evidence="1">
    <location>
        <begin position="1"/>
        <end position="15"/>
    </location>
</feature>
<accession>A0AAJ0IH62</accession>
<organism evidence="2 3">
    <name type="scientific">Neurospora hispaniola</name>
    <dbReference type="NCBI Taxonomy" id="588809"/>
    <lineage>
        <taxon>Eukaryota</taxon>
        <taxon>Fungi</taxon>
        <taxon>Dikarya</taxon>
        <taxon>Ascomycota</taxon>
        <taxon>Pezizomycotina</taxon>
        <taxon>Sordariomycetes</taxon>
        <taxon>Sordariomycetidae</taxon>
        <taxon>Sordariales</taxon>
        <taxon>Sordariaceae</taxon>
        <taxon>Neurospora</taxon>
    </lineage>
</organism>
<feature type="region of interest" description="Disordered" evidence="1">
    <location>
        <begin position="1"/>
        <end position="25"/>
    </location>
</feature>
<evidence type="ECO:0000256" key="1">
    <source>
        <dbReference type="SAM" id="MobiDB-lite"/>
    </source>
</evidence>
<reference evidence="2 3" key="1">
    <citation type="journal article" date="2023" name="Mol. Phylogenet. Evol.">
        <title>Genome-scale phylogeny and comparative genomics of the fungal order Sordariales.</title>
        <authorList>
            <person name="Hensen N."/>
            <person name="Bonometti L."/>
            <person name="Westerberg I."/>
            <person name="Brannstrom I.O."/>
            <person name="Guillou S."/>
            <person name="Cros-Aarteil S."/>
            <person name="Calhoun S."/>
            <person name="Haridas S."/>
            <person name="Kuo A."/>
            <person name="Mondo S."/>
            <person name="Pangilinan J."/>
            <person name="Riley R."/>
            <person name="LaButti K."/>
            <person name="Andreopoulos B."/>
            <person name="Lipzen A."/>
            <person name="Chen C."/>
            <person name="Yan M."/>
            <person name="Daum C."/>
            <person name="Ng V."/>
            <person name="Clum A."/>
            <person name="Steindorff A."/>
            <person name="Ohm R.A."/>
            <person name="Martin F."/>
            <person name="Silar P."/>
            <person name="Natvig D.O."/>
            <person name="Lalanne C."/>
            <person name="Gautier V."/>
            <person name="Ament-Velasquez S.L."/>
            <person name="Kruys A."/>
            <person name="Hutchinson M.I."/>
            <person name="Powell A.J."/>
            <person name="Barry K."/>
            <person name="Miller A.N."/>
            <person name="Grigoriev I.V."/>
            <person name="Debuchy R."/>
            <person name="Gladieux P."/>
            <person name="Hiltunen Thoren M."/>
            <person name="Johannesson H."/>
        </authorList>
    </citation>
    <scope>NUCLEOTIDE SEQUENCE [LARGE SCALE GENOMIC DNA]</scope>
    <source>
        <strain evidence="2 3">FGSC 10403</strain>
    </source>
</reference>
<gene>
    <name evidence="2" type="ORF">B0T23DRAFT_401314</name>
</gene>
<evidence type="ECO:0000313" key="2">
    <source>
        <dbReference type="EMBL" id="KAK3499786.1"/>
    </source>
</evidence>
<dbReference type="AlphaFoldDB" id="A0AAJ0IH62"/>
<proteinExistence type="predicted"/>
<name>A0AAJ0IH62_9PEZI</name>
<keyword evidence="3" id="KW-1185">Reference proteome</keyword>
<dbReference type="EMBL" id="JAULSX010000001">
    <property type="protein sequence ID" value="KAK3499786.1"/>
    <property type="molecule type" value="Genomic_DNA"/>
</dbReference>
<dbReference type="GeneID" id="87876191"/>
<dbReference type="Proteomes" id="UP001285908">
    <property type="component" value="Unassembled WGS sequence"/>
</dbReference>
<comment type="caution">
    <text evidence="2">The sequence shown here is derived from an EMBL/GenBank/DDBJ whole genome shotgun (WGS) entry which is preliminary data.</text>
</comment>
<protein>
    <submittedName>
        <fullName evidence="2">Uncharacterized protein</fullName>
    </submittedName>
</protein>
<sequence length="118" mass="13098">MDRWPVKQDGKDGRSGSHQFSELCKEPEPETRKFYGDDGCWFDVDISMADGRWRPGGAATARFKASNAATTTTGDVCIIMSPCYSFGRKVLGVATPQPFLLHCALRPGHCPSLERRLF</sequence>
<dbReference type="RefSeq" id="XP_062697419.1">
    <property type="nucleotide sequence ID" value="XM_062838569.1"/>
</dbReference>